<evidence type="ECO:0000313" key="10">
    <source>
        <dbReference type="EMBL" id="XBV22842.1"/>
    </source>
</evidence>
<feature type="transmembrane region" description="Helical" evidence="7">
    <location>
        <begin position="133"/>
        <end position="154"/>
    </location>
</feature>
<evidence type="ECO:0000259" key="9">
    <source>
        <dbReference type="PROSITE" id="PS50928"/>
    </source>
</evidence>
<dbReference type="Gene3D" id="1.10.3720.10">
    <property type="entry name" value="MetI-like"/>
    <property type="match status" value="1"/>
</dbReference>
<organism evidence="10">
    <name type="scientific">Kribbella sp. HUAS MG21</name>
    <dbReference type="NCBI Taxonomy" id="3160966"/>
    <lineage>
        <taxon>Bacteria</taxon>
        <taxon>Bacillati</taxon>
        <taxon>Actinomycetota</taxon>
        <taxon>Actinomycetes</taxon>
        <taxon>Propionibacteriales</taxon>
        <taxon>Kribbellaceae</taxon>
        <taxon>Kribbella</taxon>
    </lineage>
</organism>
<feature type="transmembrane region" description="Helical" evidence="7">
    <location>
        <begin position="229"/>
        <end position="247"/>
    </location>
</feature>
<dbReference type="EMBL" id="CP158165">
    <property type="protein sequence ID" value="XBV22842.1"/>
    <property type="molecule type" value="Genomic_DNA"/>
</dbReference>
<dbReference type="RefSeq" id="WP_350275681.1">
    <property type="nucleotide sequence ID" value="NZ_CP158165.1"/>
</dbReference>
<evidence type="ECO:0000256" key="8">
    <source>
        <dbReference type="SAM" id="MobiDB-lite"/>
    </source>
</evidence>
<comment type="subcellular location">
    <subcellularLocation>
        <location evidence="1 7">Cell membrane</location>
        <topology evidence="1 7">Multi-pass membrane protein</topology>
    </subcellularLocation>
</comment>
<evidence type="ECO:0000256" key="2">
    <source>
        <dbReference type="ARBA" id="ARBA00022448"/>
    </source>
</evidence>
<dbReference type="InterPro" id="IPR035906">
    <property type="entry name" value="MetI-like_sf"/>
</dbReference>
<dbReference type="PANTHER" id="PTHR30193">
    <property type="entry name" value="ABC TRANSPORTER PERMEASE PROTEIN"/>
    <property type="match status" value="1"/>
</dbReference>
<dbReference type="PANTHER" id="PTHR30193:SF41">
    <property type="entry name" value="DIACETYLCHITOBIOSE UPTAKE SYSTEM PERMEASE PROTEIN NGCF"/>
    <property type="match status" value="1"/>
</dbReference>
<feature type="compositionally biased region" description="Low complexity" evidence="8">
    <location>
        <begin position="1"/>
        <end position="16"/>
    </location>
</feature>
<evidence type="ECO:0000256" key="5">
    <source>
        <dbReference type="ARBA" id="ARBA00022989"/>
    </source>
</evidence>
<keyword evidence="3" id="KW-1003">Cell membrane</keyword>
<feature type="transmembrane region" description="Helical" evidence="7">
    <location>
        <begin position="100"/>
        <end position="121"/>
    </location>
</feature>
<dbReference type="InterPro" id="IPR051393">
    <property type="entry name" value="ABC_transporter_permease"/>
</dbReference>
<feature type="transmembrane region" description="Helical" evidence="7">
    <location>
        <begin position="288"/>
        <end position="309"/>
    </location>
</feature>
<name>A0AAU7T879_9ACTN</name>
<dbReference type="CDD" id="cd06261">
    <property type="entry name" value="TM_PBP2"/>
    <property type="match status" value="1"/>
</dbReference>
<evidence type="ECO:0000256" key="4">
    <source>
        <dbReference type="ARBA" id="ARBA00022692"/>
    </source>
</evidence>
<keyword evidence="4 7" id="KW-0812">Transmembrane</keyword>
<feature type="transmembrane region" description="Helical" evidence="7">
    <location>
        <begin position="189"/>
        <end position="209"/>
    </location>
</feature>
<evidence type="ECO:0000256" key="3">
    <source>
        <dbReference type="ARBA" id="ARBA00022475"/>
    </source>
</evidence>
<keyword evidence="6 7" id="KW-0472">Membrane</keyword>
<dbReference type="SUPFAM" id="SSF161098">
    <property type="entry name" value="MetI-like"/>
    <property type="match status" value="1"/>
</dbReference>
<feature type="region of interest" description="Disordered" evidence="8">
    <location>
        <begin position="1"/>
        <end position="20"/>
    </location>
</feature>
<comment type="similarity">
    <text evidence="7">Belongs to the binding-protein-dependent transport system permease family.</text>
</comment>
<proteinExistence type="inferred from homology"/>
<feature type="transmembrane region" description="Helical" evidence="7">
    <location>
        <begin position="259"/>
        <end position="282"/>
    </location>
</feature>
<sequence>MPTATTAPATGVPAGSRGAGVRRRARWATLRRARHGVPALVFALPVLIVFLLFSWGPVVRGLVMSLQKTNLVDPVLWVGLENFRYVLQDPLVGQATLNTLWFTLLALLFGFPVPVLLAMFLSELRGRSWLYTTLAYLPVIMPPVVAILLWRFFYDPSSSGLFNSILGVFGLGPFPWLDSPSSAMPSIVLEATWAGAGNAVIIYLAALTSVRADLYEAAELDGAGIVRRIWHVMLPHLRGVLLLMLLLQVVGTMQLFTEPLLFTGGGPQNSTVTILLLIYNYAFVNGDYGAATALSVLLALALAALSAAFQLATRRWSTE</sequence>
<dbReference type="GO" id="GO:0005886">
    <property type="term" value="C:plasma membrane"/>
    <property type="evidence" value="ECO:0007669"/>
    <property type="project" value="UniProtKB-SubCell"/>
</dbReference>
<keyword evidence="2 7" id="KW-0813">Transport</keyword>
<evidence type="ECO:0000256" key="1">
    <source>
        <dbReference type="ARBA" id="ARBA00004651"/>
    </source>
</evidence>
<dbReference type="Pfam" id="PF00528">
    <property type="entry name" value="BPD_transp_1"/>
    <property type="match status" value="1"/>
</dbReference>
<dbReference type="GO" id="GO:0055085">
    <property type="term" value="P:transmembrane transport"/>
    <property type="evidence" value="ECO:0007669"/>
    <property type="project" value="InterPro"/>
</dbReference>
<dbReference type="PROSITE" id="PS50928">
    <property type="entry name" value="ABC_TM1"/>
    <property type="match status" value="1"/>
</dbReference>
<feature type="domain" description="ABC transmembrane type-1" evidence="9">
    <location>
        <begin position="96"/>
        <end position="309"/>
    </location>
</feature>
<protein>
    <submittedName>
        <fullName evidence="10">Sugar ABC transporter permease</fullName>
    </submittedName>
</protein>
<dbReference type="AlphaFoldDB" id="A0AAU7T879"/>
<feature type="transmembrane region" description="Helical" evidence="7">
    <location>
        <begin position="36"/>
        <end position="56"/>
    </location>
</feature>
<keyword evidence="5 7" id="KW-1133">Transmembrane helix</keyword>
<evidence type="ECO:0000256" key="7">
    <source>
        <dbReference type="RuleBase" id="RU363032"/>
    </source>
</evidence>
<accession>A0AAU7T879</accession>
<reference evidence="10" key="1">
    <citation type="submission" date="2024-06" db="EMBL/GenBank/DDBJ databases">
        <title>Kribbella sp. strain HUAS MG21 genome sequences.</title>
        <authorList>
            <person name="Mo P."/>
        </authorList>
    </citation>
    <scope>NUCLEOTIDE SEQUENCE</scope>
    <source>
        <strain evidence="10">HUAS MG21</strain>
    </source>
</reference>
<dbReference type="InterPro" id="IPR000515">
    <property type="entry name" value="MetI-like"/>
</dbReference>
<gene>
    <name evidence="10" type="ORF">ABN611_30285</name>
</gene>
<evidence type="ECO:0000256" key="6">
    <source>
        <dbReference type="ARBA" id="ARBA00023136"/>
    </source>
</evidence>